<evidence type="ECO:0000259" key="8">
    <source>
        <dbReference type="Pfam" id="PF02866"/>
    </source>
</evidence>
<organism evidence="9 10">
    <name type="scientific">Laodelphax striatellus</name>
    <name type="common">Small brown planthopper</name>
    <name type="synonym">Delphax striatella</name>
    <dbReference type="NCBI Taxonomy" id="195883"/>
    <lineage>
        <taxon>Eukaryota</taxon>
        <taxon>Metazoa</taxon>
        <taxon>Ecdysozoa</taxon>
        <taxon>Arthropoda</taxon>
        <taxon>Hexapoda</taxon>
        <taxon>Insecta</taxon>
        <taxon>Pterygota</taxon>
        <taxon>Neoptera</taxon>
        <taxon>Paraneoptera</taxon>
        <taxon>Hemiptera</taxon>
        <taxon>Auchenorrhyncha</taxon>
        <taxon>Fulgoroidea</taxon>
        <taxon>Delphacidae</taxon>
        <taxon>Criomorphinae</taxon>
        <taxon>Laodelphax</taxon>
    </lineage>
</organism>
<keyword evidence="5" id="KW-0520">NAD</keyword>
<dbReference type="GO" id="GO:0006099">
    <property type="term" value="P:tricarboxylic acid cycle"/>
    <property type="evidence" value="ECO:0007669"/>
    <property type="project" value="UniProtKB-KW"/>
</dbReference>
<evidence type="ECO:0000256" key="3">
    <source>
        <dbReference type="ARBA" id="ARBA00022532"/>
    </source>
</evidence>
<sequence length="354" mass="39106">MLSRASSVKQLFRPTNVISLSRSVRHRSDGVKVVLVGGQSTLEVNLALMLKKSNQFSEICIYDSNTRNLKGICADLNTIHTPSTVTYRQGKHALEESLQNANIVMILDQNLPPEESKKSPTPEALETMFFNLNAEFCSKVAEAYATICPGAILAVAAQPVNSMTPLIYSIASKINHNVTINRVVGFTLKDEIQANILLSKKLQKPINEVKVPLTGGSSKTTIIPLLSTVKEADTMSEDEIKNFIEELRRVKEKQLSAQSSPLSSASALYRFVSSLAMAFKGQEVYERSYVACDLAPGCKFFVAKARFGPAGLQLVEPLPQLSEYEQALFQSAIFHLRIDLKRANDFVKNYSVDK</sequence>
<dbReference type="Gene3D" id="3.40.50.720">
    <property type="entry name" value="NAD(P)-binding Rossmann-like Domain"/>
    <property type="match status" value="1"/>
</dbReference>
<dbReference type="PANTHER" id="PTHR11540:SF16">
    <property type="entry name" value="MALATE DEHYDROGENASE, MITOCHONDRIAL"/>
    <property type="match status" value="1"/>
</dbReference>
<keyword evidence="10" id="KW-1185">Reference proteome</keyword>
<keyword evidence="4 6" id="KW-0560">Oxidoreductase</keyword>
<name>A0A482XBJ7_LAOST</name>
<protein>
    <recommendedName>
        <fullName evidence="2">Malate dehydrogenase, mitochondrial</fullName>
        <ecNumber evidence="1">1.1.1.37</ecNumber>
    </recommendedName>
</protein>
<dbReference type="GO" id="GO:0005737">
    <property type="term" value="C:cytoplasm"/>
    <property type="evidence" value="ECO:0007669"/>
    <property type="project" value="TreeGrafter"/>
</dbReference>
<dbReference type="InterPro" id="IPR022383">
    <property type="entry name" value="Lactate/malate_DH_C"/>
</dbReference>
<feature type="domain" description="Lactate/malate dehydrogenase N-terminal" evidence="7">
    <location>
        <begin position="31"/>
        <end position="178"/>
    </location>
</feature>
<feature type="domain" description="Lactate/malate dehydrogenase C-terminal" evidence="8">
    <location>
        <begin position="190"/>
        <end position="346"/>
    </location>
</feature>
<keyword evidence="3" id="KW-0816">Tricarboxylic acid cycle</keyword>
<evidence type="ECO:0000313" key="10">
    <source>
        <dbReference type="Proteomes" id="UP000291343"/>
    </source>
</evidence>
<dbReference type="SUPFAM" id="SSF51735">
    <property type="entry name" value="NAD(P)-binding Rossmann-fold domains"/>
    <property type="match status" value="1"/>
</dbReference>
<dbReference type="InParanoid" id="A0A482XBJ7"/>
<dbReference type="Gene3D" id="3.90.110.10">
    <property type="entry name" value="Lactate dehydrogenase/glycoside hydrolase, family 4, C-terminal"/>
    <property type="match status" value="1"/>
</dbReference>
<dbReference type="InterPro" id="IPR036291">
    <property type="entry name" value="NAD(P)-bd_dom_sf"/>
</dbReference>
<dbReference type="InterPro" id="IPR015955">
    <property type="entry name" value="Lactate_DH/Glyco_Ohase_4_C"/>
</dbReference>
<comment type="similarity">
    <text evidence="6">Belongs to the LDH/MDH superfamily.</text>
</comment>
<gene>
    <name evidence="9" type="ORF">LSTR_LSTR001606</name>
</gene>
<dbReference type="SUPFAM" id="SSF56327">
    <property type="entry name" value="LDH C-terminal domain-like"/>
    <property type="match status" value="1"/>
</dbReference>
<accession>A0A482XBJ7</accession>
<evidence type="ECO:0000256" key="2">
    <source>
        <dbReference type="ARBA" id="ARBA00016075"/>
    </source>
</evidence>
<dbReference type="STRING" id="195883.A0A482XBJ7"/>
<evidence type="ECO:0000259" key="7">
    <source>
        <dbReference type="Pfam" id="PF00056"/>
    </source>
</evidence>
<dbReference type="Pfam" id="PF00056">
    <property type="entry name" value="Ldh_1_N"/>
    <property type="match status" value="1"/>
</dbReference>
<dbReference type="EC" id="1.1.1.37" evidence="1"/>
<evidence type="ECO:0000313" key="9">
    <source>
        <dbReference type="EMBL" id="RZF43345.1"/>
    </source>
</evidence>
<reference evidence="9 10" key="1">
    <citation type="journal article" date="2017" name="Gigascience">
        <title>Genome sequence of the small brown planthopper, Laodelphax striatellus.</title>
        <authorList>
            <person name="Zhu J."/>
            <person name="Jiang F."/>
            <person name="Wang X."/>
            <person name="Yang P."/>
            <person name="Bao Y."/>
            <person name="Zhao W."/>
            <person name="Wang W."/>
            <person name="Lu H."/>
            <person name="Wang Q."/>
            <person name="Cui N."/>
            <person name="Li J."/>
            <person name="Chen X."/>
            <person name="Luo L."/>
            <person name="Yu J."/>
            <person name="Kang L."/>
            <person name="Cui F."/>
        </authorList>
    </citation>
    <scope>NUCLEOTIDE SEQUENCE [LARGE SCALE GENOMIC DNA]</scope>
    <source>
        <strain evidence="9">Lst14</strain>
    </source>
</reference>
<dbReference type="SMR" id="A0A482XBJ7"/>
<comment type="caution">
    <text evidence="9">The sequence shown here is derived from an EMBL/GenBank/DDBJ whole genome shotgun (WGS) entry which is preliminary data.</text>
</comment>
<dbReference type="OrthoDB" id="10351886at2759"/>
<evidence type="ECO:0000256" key="4">
    <source>
        <dbReference type="ARBA" id="ARBA00023002"/>
    </source>
</evidence>
<evidence type="ECO:0000256" key="1">
    <source>
        <dbReference type="ARBA" id="ARBA00012995"/>
    </source>
</evidence>
<dbReference type="AlphaFoldDB" id="A0A482XBJ7"/>
<dbReference type="PANTHER" id="PTHR11540">
    <property type="entry name" value="MALATE AND LACTATE DEHYDROGENASE"/>
    <property type="match status" value="1"/>
</dbReference>
<dbReference type="Proteomes" id="UP000291343">
    <property type="component" value="Unassembled WGS sequence"/>
</dbReference>
<dbReference type="GO" id="GO:0030060">
    <property type="term" value="F:L-malate dehydrogenase (NAD+) activity"/>
    <property type="evidence" value="ECO:0007669"/>
    <property type="project" value="UniProtKB-EC"/>
</dbReference>
<evidence type="ECO:0000256" key="6">
    <source>
        <dbReference type="RuleBase" id="RU003369"/>
    </source>
</evidence>
<dbReference type="Pfam" id="PF02866">
    <property type="entry name" value="Ldh_1_C"/>
    <property type="match status" value="1"/>
</dbReference>
<evidence type="ECO:0000256" key="5">
    <source>
        <dbReference type="ARBA" id="ARBA00023027"/>
    </source>
</evidence>
<proteinExistence type="inferred from homology"/>
<dbReference type="EMBL" id="QKKF02012754">
    <property type="protein sequence ID" value="RZF43345.1"/>
    <property type="molecule type" value="Genomic_DNA"/>
</dbReference>
<dbReference type="InterPro" id="IPR001236">
    <property type="entry name" value="Lactate/malate_DH_N"/>
</dbReference>